<name>A0A840N457_9BRAD</name>
<dbReference type="EMBL" id="JACHIJ010000011">
    <property type="protein sequence ID" value="MBB5055145.1"/>
    <property type="molecule type" value="Genomic_DNA"/>
</dbReference>
<evidence type="ECO:0000256" key="3">
    <source>
        <dbReference type="ARBA" id="ARBA00022970"/>
    </source>
</evidence>
<feature type="domain" description="Leucine-binding protein" evidence="5">
    <location>
        <begin position="28"/>
        <end position="366"/>
    </location>
</feature>
<evidence type="ECO:0000259" key="5">
    <source>
        <dbReference type="Pfam" id="PF13458"/>
    </source>
</evidence>
<reference evidence="6 7" key="1">
    <citation type="submission" date="2020-08" db="EMBL/GenBank/DDBJ databases">
        <title>Genomic Encyclopedia of Type Strains, Phase IV (KMG-IV): sequencing the most valuable type-strain genomes for metagenomic binning, comparative biology and taxonomic classification.</title>
        <authorList>
            <person name="Goeker M."/>
        </authorList>
    </citation>
    <scope>NUCLEOTIDE SEQUENCE [LARGE SCALE GENOMIC DNA]</scope>
    <source>
        <strain evidence="6 7">DSM 17498</strain>
    </source>
</reference>
<evidence type="ECO:0000313" key="6">
    <source>
        <dbReference type="EMBL" id="MBB5055145.1"/>
    </source>
</evidence>
<dbReference type="Gene3D" id="3.40.50.2300">
    <property type="match status" value="2"/>
</dbReference>
<dbReference type="InterPro" id="IPR051010">
    <property type="entry name" value="BCAA_transport"/>
</dbReference>
<dbReference type="Proteomes" id="UP000521227">
    <property type="component" value="Unassembled WGS sequence"/>
</dbReference>
<dbReference type="InterPro" id="IPR028081">
    <property type="entry name" value="Leu-bd"/>
</dbReference>
<protein>
    <submittedName>
        <fullName evidence="6">Branched-chain amino acid transport system substrate-binding protein</fullName>
    </submittedName>
</protein>
<feature type="chain" id="PRO_5032587133" evidence="4">
    <location>
        <begin position="22"/>
        <end position="406"/>
    </location>
</feature>
<dbReference type="GO" id="GO:0006865">
    <property type="term" value="P:amino acid transport"/>
    <property type="evidence" value="ECO:0007669"/>
    <property type="project" value="UniProtKB-KW"/>
</dbReference>
<keyword evidence="2 4" id="KW-0732">Signal</keyword>
<dbReference type="CDD" id="cd06327">
    <property type="entry name" value="PBP1_SBP-like"/>
    <property type="match status" value="1"/>
</dbReference>
<dbReference type="PANTHER" id="PTHR30483:SF6">
    <property type="entry name" value="PERIPLASMIC BINDING PROTEIN OF ABC TRANSPORTER FOR NATURAL AMINO ACIDS"/>
    <property type="match status" value="1"/>
</dbReference>
<dbReference type="RefSeq" id="WP_184090458.1">
    <property type="nucleotide sequence ID" value="NZ_JACHIJ010000011.1"/>
</dbReference>
<comment type="caution">
    <text evidence="6">The sequence shown here is derived from an EMBL/GenBank/DDBJ whole genome shotgun (WGS) entry which is preliminary data.</text>
</comment>
<dbReference type="AlphaFoldDB" id="A0A840N457"/>
<dbReference type="InterPro" id="IPR028082">
    <property type="entry name" value="Peripla_BP_I"/>
</dbReference>
<evidence type="ECO:0000256" key="4">
    <source>
        <dbReference type="SAM" id="SignalP"/>
    </source>
</evidence>
<evidence type="ECO:0000313" key="7">
    <source>
        <dbReference type="Proteomes" id="UP000521227"/>
    </source>
</evidence>
<evidence type="ECO:0000256" key="2">
    <source>
        <dbReference type="ARBA" id="ARBA00022729"/>
    </source>
</evidence>
<keyword evidence="3" id="KW-0813">Transport</keyword>
<dbReference type="SUPFAM" id="SSF53822">
    <property type="entry name" value="Periplasmic binding protein-like I"/>
    <property type="match status" value="1"/>
</dbReference>
<proteinExistence type="inferred from homology"/>
<feature type="signal peptide" evidence="4">
    <location>
        <begin position="1"/>
        <end position="21"/>
    </location>
</feature>
<accession>A0A840N457</accession>
<dbReference type="Pfam" id="PF13458">
    <property type="entry name" value="Peripla_BP_6"/>
    <property type="match status" value="1"/>
</dbReference>
<gene>
    <name evidence="6" type="ORF">HNQ36_005156</name>
</gene>
<dbReference type="PANTHER" id="PTHR30483">
    <property type="entry name" value="LEUCINE-SPECIFIC-BINDING PROTEIN"/>
    <property type="match status" value="1"/>
</dbReference>
<keyword evidence="3" id="KW-0029">Amino-acid transport</keyword>
<evidence type="ECO:0000256" key="1">
    <source>
        <dbReference type="ARBA" id="ARBA00010062"/>
    </source>
</evidence>
<organism evidence="6 7">
    <name type="scientific">Afipia massiliensis</name>
    <dbReference type="NCBI Taxonomy" id="211460"/>
    <lineage>
        <taxon>Bacteria</taxon>
        <taxon>Pseudomonadati</taxon>
        <taxon>Pseudomonadota</taxon>
        <taxon>Alphaproteobacteria</taxon>
        <taxon>Hyphomicrobiales</taxon>
        <taxon>Nitrobacteraceae</taxon>
        <taxon>Afipia</taxon>
    </lineage>
</organism>
<comment type="similarity">
    <text evidence="1">Belongs to the leucine-binding protein family.</text>
</comment>
<sequence>MKVSQFWLVGLTLLVSGSAQAQVSDDVVKIGVMNDQSGVYEDITGMKAVEAAKMAIEDFGPTVLGKRIEIVVANHQNKTDIAGGIARKWIDTEQVDAIVDVTGSGVALAVNEITRDKSRVMIAASAATSDLTGKSCSPTTTQFSYDTYALAKSTGIETLKQGGDTWFFITADYAFGHALERDTSRFVEQGGGKVLGAVRAPLGTTDYSSFLLQAQASKAKIIGLATAGGDTITVIKQAAEFGIQRSGQRLGGLLIYINDVEALGLQTAQGLVLTTSFYWDLNDETRAWTKRFLARTGGKRPPNMLQVGLYSGVLQYLKAVRAAGTDEAKAVSLKMRELPVNDFYNKDITIRKDGRVLHDMYLVQVKTPQESKGPFDNYKVLSKLAGKDAYRPESEGNCPLVTSSAK</sequence>